<dbReference type="PRINTS" id="PR00319">
    <property type="entry name" value="GPROTEINB"/>
</dbReference>
<dbReference type="Proteomes" id="UP000780801">
    <property type="component" value="Unassembled WGS sequence"/>
</dbReference>
<protein>
    <submittedName>
        <fullName evidence="8">Notchless protein 1</fullName>
    </submittedName>
</protein>
<dbReference type="InterPro" id="IPR019775">
    <property type="entry name" value="WD40_repeat_CS"/>
</dbReference>
<evidence type="ECO:0000259" key="7">
    <source>
        <dbReference type="Pfam" id="PF08154"/>
    </source>
</evidence>
<dbReference type="PRINTS" id="PR00320">
    <property type="entry name" value="GPROTEINBRPT"/>
</dbReference>
<comment type="subcellular location">
    <subcellularLocation>
        <location evidence="1">Nucleus</location>
        <location evidence="1">Nucleolus</location>
    </subcellularLocation>
</comment>
<dbReference type="InterPro" id="IPR012972">
    <property type="entry name" value="NLE"/>
</dbReference>
<evidence type="ECO:0000256" key="3">
    <source>
        <dbReference type="ARBA" id="ARBA00022737"/>
    </source>
</evidence>
<evidence type="ECO:0000313" key="9">
    <source>
        <dbReference type="Proteomes" id="UP000780801"/>
    </source>
</evidence>
<dbReference type="InterPro" id="IPR001680">
    <property type="entry name" value="WD40_rpt"/>
</dbReference>
<feature type="repeat" description="WD" evidence="5">
    <location>
        <begin position="506"/>
        <end position="537"/>
    </location>
</feature>
<comment type="caution">
    <text evidence="8">The sequence shown here is derived from an EMBL/GenBank/DDBJ whole genome shotgun (WGS) entry which is preliminary data.</text>
</comment>
<keyword evidence="4" id="KW-0539">Nucleus</keyword>
<sequence>MPRFSKYSMREDDVNEKTRAAKMGARQSRRAGWLDEVIEFGAKPRWRCAQRAELQPAGTQTDQAKGEKSPFVSEEGEISGPALSLPVDITPEQLALLLNSLLGTDEDPLPYTFEVAETEITTTLDKDIIESNKHSTEETFKILYRPQAVFRVRAVTRCSSSLSGHTDAILCVSFSPCGTMMASGGGDTTVRIWDLNTETPHHQLKGHRHWVQHVAWSPNGKMLASAGMDGLVIVWDPKGGKQLAALKGHSKWVSALAWEPLHLNATCRRLASSSADGTVRVWDVVKKQIEFSMAQHTAPVMCVKWAGDGLIYSASRDKTIKIWASTGDRPGKLVKVLNGHAHWITSLALSTDHVLRTGAFDHTGKVYAEESEAQRRALERYEKAIAINPERLCSGSDDFTMYLWPNKNDEAVDGKKAAPKRMVGHQKTVNHVNFSPDGRYIASASFDKSVKIWDSRDGKFVASLRGHVAEVYQVVWSSDSRMLLSCSKDSTIKLWDIKTRKMKMELPGHLDEVFTVDWSPAGDKAASGSKDKTLKIFYKKDQLIIYLALPYTWATTNK</sequence>
<feature type="repeat" description="WD" evidence="5">
    <location>
        <begin position="293"/>
        <end position="323"/>
    </location>
</feature>
<evidence type="ECO:0000256" key="5">
    <source>
        <dbReference type="PROSITE-ProRule" id="PRU00221"/>
    </source>
</evidence>
<dbReference type="GO" id="GO:0005730">
    <property type="term" value="C:nucleolus"/>
    <property type="evidence" value="ECO:0007669"/>
    <property type="project" value="UniProtKB-SubCell"/>
</dbReference>
<evidence type="ECO:0000256" key="2">
    <source>
        <dbReference type="ARBA" id="ARBA00022574"/>
    </source>
</evidence>
<organism evidence="8 9">
    <name type="scientific">Lunasporangiospora selenospora</name>
    <dbReference type="NCBI Taxonomy" id="979761"/>
    <lineage>
        <taxon>Eukaryota</taxon>
        <taxon>Fungi</taxon>
        <taxon>Fungi incertae sedis</taxon>
        <taxon>Mucoromycota</taxon>
        <taxon>Mortierellomycotina</taxon>
        <taxon>Mortierellomycetes</taxon>
        <taxon>Mortierellales</taxon>
        <taxon>Mortierellaceae</taxon>
        <taxon>Lunasporangiospora</taxon>
    </lineage>
</organism>
<reference evidence="8" key="1">
    <citation type="journal article" date="2020" name="Fungal Divers.">
        <title>Resolving the Mortierellaceae phylogeny through synthesis of multi-gene phylogenetics and phylogenomics.</title>
        <authorList>
            <person name="Vandepol N."/>
            <person name="Liber J."/>
            <person name="Desiro A."/>
            <person name="Na H."/>
            <person name="Kennedy M."/>
            <person name="Barry K."/>
            <person name="Grigoriev I.V."/>
            <person name="Miller A.N."/>
            <person name="O'Donnell K."/>
            <person name="Stajich J.E."/>
            <person name="Bonito G."/>
        </authorList>
    </citation>
    <scope>NUCLEOTIDE SEQUENCE</scope>
    <source>
        <strain evidence="8">KOD1015</strain>
    </source>
</reference>
<dbReference type="SUPFAM" id="SSF50978">
    <property type="entry name" value="WD40 repeat-like"/>
    <property type="match status" value="1"/>
</dbReference>
<accession>A0A9P6KI86</accession>
<dbReference type="Gene3D" id="2.130.10.10">
    <property type="entry name" value="YVTN repeat-like/Quinoprotein amine dehydrogenase"/>
    <property type="match status" value="1"/>
</dbReference>
<proteinExistence type="predicted"/>
<dbReference type="Pfam" id="PF08154">
    <property type="entry name" value="NLE"/>
    <property type="match status" value="1"/>
</dbReference>
<dbReference type="InterPro" id="IPR015943">
    <property type="entry name" value="WD40/YVTN_repeat-like_dom_sf"/>
</dbReference>
<dbReference type="InterPro" id="IPR036322">
    <property type="entry name" value="WD40_repeat_dom_sf"/>
</dbReference>
<evidence type="ECO:0000256" key="1">
    <source>
        <dbReference type="ARBA" id="ARBA00004604"/>
    </source>
</evidence>
<dbReference type="PROSITE" id="PS00678">
    <property type="entry name" value="WD_REPEATS_1"/>
    <property type="match status" value="4"/>
</dbReference>
<feature type="repeat" description="WD" evidence="5">
    <location>
        <begin position="246"/>
        <end position="284"/>
    </location>
</feature>
<feature type="repeat" description="WD" evidence="5">
    <location>
        <begin position="464"/>
        <end position="505"/>
    </location>
</feature>
<dbReference type="Pfam" id="PF00400">
    <property type="entry name" value="WD40"/>
    <property type="match status" value="8"/>
</dbReference>
<name>A0A9P6KI86_9FUNG</name>
<dbReference type="InterPro" id="IPR020472">
    <property type="entry name" value="WD40_PAC1"/>
</dbReference>
<feature type="repeat" description="WD" evidence="5">
    <location>
        <begin position="162"/>
        <end position="203"/>
    </location>
</feature>
<keyword evidence="9" id="KW-1185">Reference proteome</keyword>
<evidence type="ECO:0000256" key="6">
    <source>
        <dbReference type="SAM" id="MobiDB-lite"/>
    </source>
</evidence>
<dbReference type="PANTHER" id="PTHR19848:SF0">
    <property type="entry name" value="NOTCHLESS PROTEIN HOMOLOG 1"/>
    <property type="match status" value="1"/>
</dbReference>
<dbReference type="SMART" id="SM00320">
    <property type="entry name" value="WD40"/>
    <property type="match status" value="9"/>
</dbReference>
<dbReference type="GO" id="GO:0000027">
    <property type="term" value="P:ribosomal large subunit assembly"/>
    <property type="evidence" value="ECO:0007669"/>
    <property type="project" value="TreeGrafter"/>
</dbReference>
<dbReference type="InterPro" id="IPR001632">
    <property type="entry name" value="WD40_G-protein_beta-like"/>
</dbReference>
<feature type="region of interest" description="Disordered" evidence="6">
    <location>
        <begin position="53"/>
        <end position="77"/>
    </location>
</feature>
<dbReference type="PANTHER" id="PTHR19848">
    <property type="entry name" value="WD40 REPEAT PROTEIN"/>
    <property type="match status" value="1"/>
</dbReference>
<evidence type="ECO:0000313" key="8">
    <source>
        <dbReference type="EMBL" id="KAF9585550.1"/>
    </source>
</evidence>
<feature type="repeat" description="WD" evidence="5">
    <location>
        <begin position="422"/>
        <end position="463"/>
    </location>
</feature>
<keyword evidence="2 5" id="KW-0853">WD repeat</keyword>
<feature type="domain" description="NLE" evidence="7">
    <location>
        <begin position="71"/>
        <end position="126"/>
    </location>
</feature>
<dbReference type="OrthoDB" id="10267436at2759"/>
<evidence type="ECO:0000256" key="4">
    <source>
        <dbReference type="ARBA" id="ARBA00023242"/>
    </source>
</evidence>
<feature type="region of interest" description="Disordered" evidence="6">
    <location>
        <begin position="1"/>
        <end position="26"/>
    </location>
</feature>
<keyword evidence="3" id="KW-0677">Repeat</keyword>
<dbReference type="PROSITE" id="PS50082">
    <property type="entry name" value="WD_REPEATS_2"/>
    <property type="match status" value="7"/>
</dbReference>
<feature type="compositionally biased region" description="Basic and acidic residues" evidence="6">
    <location>
        <begin position="8"/>
        <end position="19"/>
    </location>
</feature>
<dbReference type="PROSITE" id="PS50294">
    <property type="entry name" value="WD_REPEATS_REGION"/>
    <property type="match status" value="7"/>
</dbReference>
<gene>
    <name evidence="8" type="primary">NLE1</name>
    <name evidence="8" type="ORF">BGW38_001855</name>
</gene>
<dbReference type="EMBL" id="JAABOA010000161">
    <property type="protein sequence ID" value="KAF9585550.1"/>
    <property type="molecule type" value="Genomic_DNA"/>
</dbReference>
<feature type="repeat" description="WD" evidence="5">
    <location>
        <begin position="204"/>
        <end position="245"/>
    </location>
</feature>
<dbReference type="AlphaFoldDB" id="A0A9P6KI86"/>
<dbReference type="CDD" id="cd00200">
    <property type="entry name" value="WD40"/>
    <property type="match status" value="1"/>
</dbReference>